<dbReference type="GO" id="GO:0097320">
    <property type="term" value="P:plasma membrane tubulation"/>
    <property type="evidence" value="ECO:0007669"/>
    <property type="project" value="TreeGrafter"/>
</dbReference>
<dbReference type="GO" id="GO:0005768">
    <property type="term" value="C:endosome"/>
    <property type="evidence" value="ECO:0007669"/>
    <property type="project" value="TreeGrafter"/>
</dbReference>
<dbReference type="GeneTree" id="ENSGT00950000182973"/>
<dbReference type="EMBL" id="AFYH01030375">
    <property type="status" value="NOT_ANNOTATED_CDS"/>
    <property type="molecule type" value="Genomic_DNA"/>
</dbReference>
<evidence type="ECO:0000259" key="15">
    <source>
        <dbReference type="PROSITE" id="PS51741"/>
    </source>
</evidence>
<dbReference type="SUPFAM" id="SSF50044">
    <property type="entry name" value="SH3-domain"/>
    <property type="match status" value="1"/>
</dbReference>
<evidence type="ECO:0000313" key="16">
    <source>
        <dbReference type="Ensembl" id="ENSLACP00000015233.1"/>
    </source>
</evidence>
<comment type="function">
    <text evidence="9">Plays a role in endocytosis and regulates internalization of plasma membrane proteins. Overexpression impairs internalization of SLC2A1/GLUT1 and TRPV4 and increases the levels of SLC2A1/GLUT1 and TRPV4 at the cell membrane. Inhibits the TRPV4 calcium channel activity.</text>
</comment>
<dbReference type="EMBL" id="AFYH01030373">
    <property type="status" value="NOT_ANNOTATED_CDS"/>
    <property type="molecule type" value="Genomic_DNA"/>
</dbReference>
<dbReference type="GO" id="GO:0007010">
    <property type="term" value="P:cytoskeleton organization"/>
    <property type="evidence" value="ECO:0007669"/>
    <property type="project" value="TreeGrafter"/>
</dbReference>
<keyword evidence="4" id="KW-1003">Cell membrane</keyword>
<dbReference type="InterPro" id="IPR036028">
    <property type="entry name" value="SH3-like_dom_sf"/>
</dbReference>
<dbReference type="EMBL" id="AFYH01030370">
    <property type="status" value="NOT_ANNOTATED_CDS"/>
    <property type="molecule type" value="Genomic_DNA"/>
</dbReference>
<protein>
    <submittedName>
        <fullName evidence="16">Si:ch211-51c14.1</fullName>
    </submittedName>
</protein>
<comment type="subcellular location">
    <subcellularLocation>
        <location evidence="1">Cell membrane</location>
        <topology evidence="1">Peripheral membrane protein</topology>
        <orientation evidence="1">Cytoplasmic side</orientation>
    </subcellularLocation>
    <subcellularLocation>
        <location evidence="2">Cytoplasm</location>
    </subcellularLocation>
</comment>
<feature type="domain" description="SH3" evidence="14">
    <location>
        <begin position="415"/>
        <end position="475"/>
    </location>
</feature>
<comment type="subunit">
    <text evidence="10">Homodimer. May form heterooligomers with other PACSINs. Interacts (via SH3 domain) with DNM1, SYNJ1 and WASL. Interacts with TRPV4.</text>
</comment>
<feature type="coiled-coil region" evidence="13">
    <location>
        <begin position="187"/>
        <end position="214"/>
    </location>
</feature>
<keyword evidence="7 12" id="KW-0175">Coiled coil</keyword>
<keyword evidence="3 11" id="KW-0728">SH3 domain</keyword>
<dbReference type="InterPro" id="IPR001452">
    <property type="entry name" value="SH3_domain"/>
</dbReference>
<dbReference type="SUPFAM" id="SSF103657">
    <property type="entry name" value="BAR/IMD domain-like"/>
    <property type="match status" value="1"/>
</dbReference>
<dbReference type="EMBL" id="AFYH01030374">
    <property type="status" value="NOT_ANNOTATED_CDS"/>
    <property type="molecule type" value="Genomic_DNA"/>
</dbReference>
<feature type="domain" description="F-BAR" evidence="15">
    <location>
        <begin position="12"/>
        <end position="282"/>
    </location>
</feature>
<evidence type="ECO:0000256" key="4">
    <source>
        <dbReference type="ARBA" id="ARBA00022475"/>
    </source>
</evidence>
<keyword evidence="5" id="KW-0963">Cytoplasm</keyword>
<dbReference type="SMART" id="SM00326">
    <property type="entry name" value="SH3"/>
    <property type="match status" value="1"/>
</dbReference>
<dbReference type="STRING" id="7897.ENSLACP00000015233"/>
<dbReference type="GO" id="GO:0005543">
    <property type="term" value="F:phospholipid binding"/>
    <property type="evidence" value="ECO:0007669"/>
    <property type="project" value="TreeGrafter"/>
</dbReference>
<keyword evidence="17" id="KW-1185">Reference proteome</keyword>
<dbReference type="InParanoid" id="H3B012"/>
<dbReference type="Pfam" id="PF00018">
    <property type="entry name" value="SH3_1"/>
    <property type="match status" value="1"/>
</dbReference>
<dbReference type="Pfam" id="PF00611">
    <property type="entry name" value="FCH"/>
    <property type="match status" value="1"/>
</dbReference>
<evidence type="ECO:0000313" key="17">
    <source>
        <dbReference type="Proteomes" id="UP000008672"/>
    </source>
</evidence>
<evidence type="ECO:0000256" key="6">
    <source>
        <dbReference type="ARBA" id="ARBA00022553"/>
    </source>
</evidence>
<dbReference type="Gene3D" id="1.20.1270.60">
    <property type="entry name" value="Arfaptin homology (AH) domain/BAR domain"/>
    <property type="match status" value="1"/>
</dbReference>
<evidence type="ECO:0000256" key="8">
    <source>
        <dbReference type="ARBA" id="ARBA00023136"/>
    </source>
</evidence>
<dbReference type="PROSITE" id="PS50002">
    <property type="entry name" value="SH3"/>
    <property type="match status" value="1"/>
</dbReference>
<dbReference type="Bgee" id="ENSLACG00000013411">
    <property type="expression patterns" value="Expressed in post-anal tail muscle and 6 other cell types or tissues"/>
</dbReference>
<dbReference type="PANTHER" id="PTHR23065:SF22">
    <property type="entry name" value="PROTEIN KINASE C AND CASEIN KINASE SUBSTRATE IN NEURONS PROTEIN 3"/>
    <property type="match status" value="1"/>
</dbReference>
<dbReference type="CDD" id="cd07655">
    <property type="entry name" value="F-BAR_PACSIN"/>
    <property type="match status" value="1"/>
</dbReference>
<evidence type="ECO:0000256" key="12">
    <source>
        <dbReference type="PROSITE-ProRule" id="PRU01077"/>
    </source>
</evidence>
<dbReference type="Ensembl" id="ENSLACT00000015339.1">
    <property type="protein sequence ID" value="ENSLACP00000015233.1"/>
    <property type="gene ID" value="ENSLACG00000013411.2"/>
</dbReference>
<dbReference type="AlphaFoldDB" id="H3B012"/>
<reference evidence="16" key="3">
    <citation type="submission" date="2025-09" db="UniProtKB">
        <authorList>
            <consortium name="Ensembl"/>
        </authorList>
    </citation>
    <scope>IDENTIFICATION</scope>
</reference>
<accession>H3B012</accession>
<dbReference type="GO" id="GO:0030100">
    <property type="term" value="P:regulation of endocytosis"/>
    <property type="evidence" value="ECO:0007669"/>
    <property type="project" value="TreeGrafter"/>
</dbReference>
<evidence type="ECO:0000259" key="14">
    <source>
        <dbReference type="PROSITE" id="PS50002"/>
    </source>
</evidence>
<evidence type="ECO:0000256" key="3">
    <source>
        <dbReference type="ARBA" id="ARBA00022443"/>
    </source>
</evidence>
<dbReference type="EMBL" id="AFYH01030371">
    <property type="status" value="NOT_ANNOTATED_CDS"/>
    <property type="molecule type" value="Genomic_DNA"/>
</dbReference>
<dbReference type="FunFam" id="2.30.30.40:FF:000014">
    <property type="entry name" value="Kinase C and casein kinase substrate in neurons protein"/>
    <property type="match status" value="1"/>
</dbReference>
<dbReference type="GO" id="GO:0005886">
    <property type="term" value="C:plasma membrane"/>
    <property type="evidence" value="ECO:0007669"/>
    <property type="project" value="UniProtKB-SubCell"/>
</dbReference>
<dbReference type="InterPro" id="IPR027267">
    <property type="entry name" value="AH/BAR_dom_sf"/>
</dbReference>
<evidence type="ECO:0000256" key="10">
    <source>
        <dbReference type="ARBA" id="ARBA00064966"/>
    </source>
</evidence>
<evidence type="ECO:0000256" key="1">
    <source>
        <dbReference type="ARBA" id="ARBA00004413"/>
    </source>
</evidence>
<reference evidence="16" key="2">
    <citation type="submission" date="2025-08" db="UniProtKB">
        <authorList>
            <consortium name="Ensembl"/>
        </authorList>
    </citation>
    <scope>IDENTIFICATION</scope>
</reference>
<dbReference type="OMA" id="KEHTARE"/>
<dbReference type="SMART" id="SM00055">
    <property type="entry name" value="FCH"/>
    <property type="match status" value="1"/>
</dbReference>
<gene>
    <name evidence="16" type="primary">SI:CH211-51C14.1</name>
</gene>
<dbReference type="eggNOG" id="KOG2856">
    <property type="taxonomic scope" value="Eukaryota"/>
</dbReference>
<dbReference type="Gene3D" id="2.30.30.40">
    <property type="entry name" value="SH3 Domains"/>
    <property type="match status" value="1"/>
</dbReference>
<name>H3B012_LATCH</name>
<evidence type="ECO:0000256" key="13">
    <source>
        <dbReference type="SAM" id="Coils"/>
    </source>
</evidence>
<dbReference type="FunFam" id="1.20.1270.60:FF:000009">
    <property type="entry name" value="Protein kinase C and casein kinase substrate in neurons 2"/>
    <property type="match status" value="1"/>
</dbReference>
<evidence type="ECO:0000256" key="9">
    <source>
        <dbReference type="ARBA" id="ARBA00055545"/>
    </source>
</evidence>
<sequence length="475" mass="55670">MSMTYSDVGGEEATSNSFWMPGNYHSTVRRIDEGYRVCDDIIMCFQERAKIEKQYALQMEEWSKKWKPLVDESPMYGSLHRAWQAFMRTTDRLSDLHQEIQKVLVAEDGEKVRSWQREMYHKKLFGGFKETYDIDNGFFKAQKPWAKKLKKLEKTRQAFHKERKKEHLSLVRENSAKGNPDISPEKLKKIQEEREKCSQEVAKVKQRYEKALEDLNKYSPKYMEEMETVFDQSQQFEQKRIVFLKQVFLSIHRHLDVTNNESIRSTYNDLHQSIMGISDQEDLKLWRNQHGPGMAMNWPQFEEWSPEKDRQIVKKREKKEAGKVTLRSITATESREKSYKYQIMKNCKHFNSQLPKMKFKHSKGVVSITQTTSRTSAKAHSQFCCTILLPSSLKPIRSLSTPKKEFCVVKAGLTVPGVRVRAIYDYSGQEADELSFKAGEELTKIEEEDEQGWCKGVTERGQVGLYPANYMEVIQ</sequence>
<dbReference type="InterPro" id="IPR001060">
    <property type="entry name" value="FCH_dom"/>
</dbReference>
<evidence type="ECO:0000256" key="2">
    <source>
        <dbReference type="ARBA" id="ARBA00004496"/>
    </source>
</evidence>
<dbReference type="Proteomes" id="UP000008672">
    <property type="component" value="Unassembled WGS sequence"/>
</dbReference>
<reference evidence="17" key="1">
    <citation type="submission" date="2011-08" db="EMBL/GenBank/DDBJ databases">
        <title>The draft genome of Latimeria chalumnae.</title>
        <authorList>
            <person name="Di Palma F."/>
            <person name="Alfoldi J."/>
            <person name="Johnson J."/>
            <person name="Berlin A."/>
            <person name="Gnerre S."/>
            <person name="Jaffe D."/>
            <person name="MacCallum I."/>
            <person name="Young S."/>
            <person name="Walker B.J."/>
            <person name="Lander E."/>
            <person name="Lindblad-Toh K."/>
        </authorList>
    </citation>
    <scope>NUCLEOTIDE SEQUENCE [LARGE SCALE GENOMIC DNA]</scope>
    <source>
        <strain evidence="17">Wild caught</strain>
    </source>
</reference>
<keyword evidence="6" id="KW-0597">Phosphoprotein</keyword>
<dbReference type="PANTHER" id="PTHR23065">
    <property type="entry name" value="PROLINE-SERINE-THREONINE PHOSPHATASE INTERACTING PROTEIN 1"/>
    <property type="match status" value="1"/>
</dbReference>
<dbReference type="EMBL" id="AFYH01030372">
    <property type="status" value="NOT_ANNOTATED_CDS"/>
    <property type="molecule type" value="Genomic_DNA"/>
</dbReference>
<evidence type="ECO:0000256" key="5">
    <source>
        <dbReference type="ARBA" id="ARBA00022490"/>
    </source>
</evidence>
<evidence type="ECO:0000256" key="11">
    <source>
        <dbReference type="PROSITE-ProRule" id="PRU00192"/>
    </source>
</evidence>
<organism evidence="16 17">
    <name type="scientific">Latimeria chalumnae</name>
    <name type="common">Coelacanth</name>
    <dbReference type="NCBI Taxonomy" id="7897"/>
    <lineage>
        <taxon>Eukaryota</taxon>
        <taxon>Metazoa</taxon>
        <taxon>Chordata</taxon>
        <taxon>Craniata</taxon>
        <taxon>Vertebrata</taxon>
        <taxon>Euteleostomi</taxon>
        <taxon>Coelacanthiformes</taxon>
        <taxon>Coelacanthidae</taxon>
        <taxon>Latimeria</taxon>
    </lineage>
</organism>
<dbReference type="PROSITE" id="PS51741">
    <property type="entry name" value="F_BAR"/>
    <property type="match status" value="1"/>
</dbReference>
<keyword evidence="8" id="KW-0472">Membrane</keyword>
<evidence type="ECO:0000256" key="7">
    <source>
        <dbReference type="ARBA" id="ARBA00023054"/>
    </source>
</evidence>
<dbReference type="PRINTS" id="PR00452">
    <property type="entry name" value="SH3DOMAIN"/>
</dbReference>
<proteinExistence type="predicted"/>
<dbReference type="InterPro" id="IPR031160">
    <property type="entry name" value="F_BAR_dom"/>
</dbReference>